<evidence type="ECO:0000256" key="3">
    <source>
        <dbReference type="ARBA" id="ARBA00022443"/>
    </source>
</evidence>
<protein>
    <recommendedName>
        <fullName evidence="10">SH3 domain-containing protein</fullName>
    </recommendedName>
</protein>
<dbReference type="GO" id="GO:0005886">
    <property type="term" value="C:plasma membrane"/>
    <property type="evidence" value="ECO:0007669"/>
    <property type="project" value="UniProtKB-SubCell"/>
</dbReference>
<evidence type="ECO:0000256" key="8">
    <source>
        <dbReference type="ARBA" id="ARBA00023136"/>
    </source>
</evidence>
<keyword evidence="7" id="KW-0863">Zinc-finger</keyword>
<gene>
    <name evidence="11" type="ORF">EB796_024419</name>
</gene>
<dbReference type="GO" id="GO:0008270">
    <property type="term" value="F:zinc ion binding"/>
    <property type="evidence" value="ECO:0007669"/>
    <property type="project" value="UniProtKB-KW"/>
</dbReference>
<dbReference type="OrthoDB" id="6250593at2759"/>
<proteinExistence type="predicted"/>
<feature type="region of interest" description="Disordered" evidence="9">
    <location>
        <begin position="32"/>
        <end position="122"/>
    </location>
</feature>
<comment type="subcellular location">
    <subcellularLocation>
        <location evidence="1">Cell membrane</location>
    </subcellularLocation>
    <subcellularLocation>
        <location evidence="2">Cytoplasm</location>
    </subcellularLocation>
</comment>
<evidence type="ECO:0000256" key="2">
    <source>
        <dbReference type="ARBA" id="ARBA00004496"/>
    </source>
</evidence>
<dbReference type="GO" id="GO:0003009">
    <property type="term" value="P:skeletal muscle contraction"/>
    <property type="evidence" value="ECO:0007669"/>
    <property type="project" value="TreeGrafter"/>
</dbReference>
<dbReference type="InterPro" id="IPR036028">
    <property type="entry name" value="SH3-like_dom_sf"/>
</dbReference>
<evidence type="ECO:0000256" key="4">
    <source>
        <dbReference type="ARBA" id="ARBA00022475"/>
    </source>
</evidence>
<evidence type="ECO:0000313" key="12">
    <source>
        <dbReference type="Proteomes" id="UP000593567"/>
    </source>
</evidence>
<keyword evidence="3" id="KW-0728">SH3 domain</keyword>
<dbReference type="InterPro" id="IPR001452">
    <property type="entry name" value="SH3_domain"/>
</dbReference>
<dbReference type="AlphaFoldDB" id="A0A7J7IVL9"/>
<evidence type="ECO:0000256" key="7">
    <source>
        <dbReference type="ARBA" id="ARBA00022771"/>
    </source>
</evidence>
<evidence type="ECO:0000259" key="10">
    <source>
        <dbReference type="Pfam" id="PF07653"/>
    </source>
</evidence>
<feature type="compositionally biased region" description="Polar residues" evidence="9">
    <location>
        <begin position="105"/>
        <end position="122"/>
    </location>
</feature>
<organism evidence="11 12">
    <name type="scientific">Bugula neritina</name>
    <name type="common">Brown bryozoan</name>
    <name type="synonym">Sertularia neritina</name>
    <dbReference type="NCBI Taxonomy" id="10212"/>
    <lineage>
        <taxon>Eukaryota</taxon>
        <taxon>Metazoa</taxon>
        <taxon>Spiralia</taxon>
        <taxon>Lophotrochozoa</taxon>
        <taxon>Bryozoa</taxon>
        <taxon>Gymnolaemata</taxon>
        <taxon>Cheilostomatida</taxon>
        <taxon>Flustrina</taxon>
        <taxon>Buguloidea</taxon>
        <taxon>Bugulidae</taxon>
        <taxon>Bugula</taxon>
    </lineage>
</organism>
<feature type="domain" description="SH3" evidence="10">
    <location>
        <begin position="145"/>
        <end position="181"/>
    </location>
</feature>
<evidence type="ECO:0000256" key="5">
    <source>
        <dbReference type="ARBA" id="ARBA00022490"/>
    </source>
</evidence>
<name>A0A7J7IVL9_BUGNE</name>
<dbReference type="GO" id="GO:0005737">
    <property type="term" value="C:cytoplasm"/>
    <property type="evidence" value="ECO:0007669"/>
    <property type="project" value="UniProtKB-SubCell"/>
</dbReference>
<sequence length="252" mass="28087">MNPVCCVYMMLPENSDPVYSLLKGAFMLRKGGEGDSSGVSSMRSLPRQSTASSGRSVSSRSSSPATKSASFSTTARPRQMLNKRMKSFSLDTPDAPKQVDESTKMKSSSYTNSTNIPGSNSSQACRRHMMFVRNKGMSIDYDDQISSSAGDRIAILDTSDPEWWFGSIEKRLGYFPHRYVLPFCEGQRLYRVGKPITLRANDEQDVKLLRGQVVIARGGEEFGNLNILSNDMKTGRMNEALCPIRYLQELFI</sequence>
<dbReference type="SUPFAM" id="SSF50044">
    <property type="entry name" value="SH3-domain"/>
    <property type="match status" value="1"/>
</dbReference>
<dbReference type="EMBL" id="VXIV02003417">
    <property type="protein sequence ID" value="KAF6017258.1"/>
    <property type="molecule type" value="Genomic_DNA"/>
</dbReference>
<keyword evidence="4" id="KW-1003">Cell membrane</keyword>
<dbReference type="Pfam" id="PF07653">
    <property type="entry name" value="SH3_2"/>
    <property type="match status" value="1"/>
</dbReference>
<keyword evidence="8" id="KW-0472">Membrane</keyword>
<dbReference type="PANTHER" id="PTHR15135:SF7">
    <property type="entry name" value="STAC-LIKE, ISOFORM J"/>
    <property type="match status" value="1"/>
</dbReference>
<dbReference type="InterPro" id="IPR039688">
    <property type="entry name" value="STAC1/2/3"/>
</dbReference>
<keyword evidence="5" id="KW-0963">Cytoplasm</keyword>
<keyword evidence="6" id="KW-0677">Repeat</keyword>
<evidence type="ECO:0000256" key="1">
    <source>
        <dbReference type="ARBA" id="ARBA00004236"/>
    </source>
</evidence>
<feature type="compositionally biased region" description="Low complexity" evidence="9">
    <location>
        <begin position="47"/>
        <end position="76"/>
    </location>
</feature>
<keyword evidence="7" id="KW-0479">Metal-binding</keyword>
<dbReference type="GO" id="GO:1903078">
    <property type="term" value="P:positive regulation of protein localization to plasma membrane"/>
    <property type="evidence" value="ECO:0007669"/>
    <property type="project" value="TreeGrafter"/>
</dbReference>
<evidence type="ECO:0000256" key="9">
    <source>
        <dbReference type="SAM" id="MobiDB-lite"/>
    </source>
</evidence>
<keyword evidence="12" id="KW-1185">Reference proteome</keyword>
<dbReference type="Proteomes" id="UP000593567">
    <property type="component" value="Unassembled WGS sequence"/>
</dbReference>
<dbReference type="PANTHER" id="PTHR15135">
    <property type="entry name" value="STAC"/>
    <property type="match status" value="1"/>
</dbReference>
<keyword evidence="7" id="KW-0862">Zinc</keyword>
<evidence type="ECO:0000256" key="6">
    <source>
        <dbReference type="ARBA" id="ARBA00022737"/>
    </source>
</evidence>
<evidence type="ECO:0000313" key="11">
    <source>
        <dbReference type="EMBL" id="KAF6017258.1"/>
    </source>
</evidence>
<dbReference type="Gene3D" id="2.30.30.40">
    <property type="entry name" value="SH3 Domains"/>
    <property type="match status" value="1"/>
</dbReference>
<comment type="caution">
    <text evidence="11">The sequence shown here is derived from an EMBL/GenBank/DDBJ whole genome shotgun (WGS) entry which is preliminary data.</text>
</comment>
<reference evidence="11" key="1">
    <citation type="submission" date="2020-06" db="EMBL/GenBank/DDBJ databases">
        <title>Draft genome of Bugula neritina, a colonial animal packing powerful symbionts and potential medicines.</title>
        <authorList>
            <person name="Rayko M."/>
        </authorList>
    </citation>
    <scope>NUCLEOTIDE SEQUENCE [LARGE SCALE GENOMIC DNA]</scope>
    <source>
        <strain evidence="11">Kwan_BN1</strain>
    </source>
</reference>
<accession>A0A7J7IVL9</accession>